<reference evidence="9 10" key="1">
    <citation type="submission" date="2021-01" db="EMBL/GenBank/DDBJ databases">
        <title>Genomic Encyclopedia of Type Strains, Phase IV (KMG-IV): sequencing the most valuable type-strain genomes for metagenomic binning, comparative biology and taxonomic classification.</title>
        <authorList>
            <person name="Goeker M."/>
        </authorList>
    </citation>
    <scope>NUCLEOTIDE SEQUENCE [LARGE SCALE GENOMIC DNA]</scope>
    <source>
        <strain evidence="9 10">DSM 23711</strain>
    </source>
</reference>
<name>A0ABS2N1M2_9BACI</name>
<dbReference type="InterPro" id="IPR007227">
    <property type="entry name" value="Cell_shape_determining_MreD"/>
</dbReference>
<feature type="transmembrane region" description="Helical" evidence="8">
    <location>
        <begin position="140"/>
        <end position="161"/>
    </location>
</feature>
<proteinExistence type="inferred from homology"/>
<keyword evidence="7 8" id="KW-0472">Membrane</keyword>
<keyword evidence="5" id="KW-0133">Cell shape</keyword>
<evidence type="ECO:0000256" key="8">
    <source>
        <dbReference type="SAM" id="Phobius"/>
    </source>
</evidence>
<evidence type="ECO:0000256" key="7">
    <source>
        <dbReference type="ARBA" id="ARBA00023136"/>
    </source>
</evidence>
<protein>
    <submittedName>
        <fullName evidence="9">Rod shape-determining protein MreD</fullName>
    </submittedName>
</protein>
<evidence type="ECO:0000256" key="1">
    <source>
        <dbReference type="ARBA" id="ARBA00004651"/>
    </source>
</evidence>
<keyword evidence="6 8" id="KW-1133">Transmembrane helix</keyword>
<evidence type="ECO:0000256" key="6">
    <source>
        <dbReference type="ARBA" id="ARBA00022989"/>
    </source>
</evidence>
<dbReference type="Proteomes" id="UP001296943">
    <property type="component" value="Unassembled WGS sequence"/>
</dbReference>
<evidence type="ECO:0000256" key="3">
    <source>
        <dbReference type="ARBA" id="ARBA00022475"/>
    </source>
</evidence>
<evidence type="ECO:0000256" key="4">
    <source>
        <dbReference type="ARBA" id="ARBA00022692"/>
    </source>
</evidence>
<keyword evidence="4 8" id="KW-0812">Transmembrane</keyword>
<organism evidence="9 10">
    <name type="scientific">Aquibacillus albus</name>
    <dbReference type="NCBI Taxonomy" id="1168171"/>
    <lineage>
        <taxon>Bacteria</taxon>
        <taxon>Bacillati</taxon>
        <taxon>Bacillota</taxon>
        <taxon>Bacilli</taxon>
        <taxon>Bacillales</taxon>
        <taxon>Bacillaceae</taxon>
        <taxon>Aquibacillus</taxon>
    </lineage>
</organism>
<evidence type="ECO:0000313" key="10">
    <source>
        <dbReference type="Proteomes" id="UP001296943"/>
    </source>
</evidence>
<comment type="similarity">
    <text evidence="2">Belongs to the MreD family.</text>
</comment>
<dbReference type="RefSeq" id="WP_204500147.1">
    <property type="nucleotide sequence ID" value="NZ_JAFBDR010000013.1"/>
</dbReference>
<comment type="caution">
    <text evidence="9">The sequence shown here is derived from an EMBL/GenBank/DDBJ whole genome shotgun (WGS) entry which is preliminary data.</text>
</comment>
<feature type="transmembrane region" description="Helical" evidence="8">
    <location>
        <begin position="36"/>
        <end position="53"/>
    </location>
</feature>
<dbReference type="EMBL" id="JAFBDR010000013">
    <property type="protein sequence ID" value="MBM7572030.1"/>
    <property type="molecule type" value="Genomic_DNA"/>
</dbReference>
<evidence type="ECO:0000313" key="9">
    <source>
        <dbReference type="EMBL" id="MBM7572030.1"/>
    </source>
</evidence>
<keyword evidence="10" id="KW-1185">Reference proteome</keyword>
<feature type="transmembrane region" description="Helical" evidence="8">
    <location>
        <begin position="104"/>
        <end position="128"/>
    </location>
</feature>
<comment type="subcellular location">
    <subcellularLocation>
        <location evidence="1">Cell membrane</location>
        <topology evidence="1">Multi-pass membrane protein</topology>
    </subcellularLocation>
</comment>
<evidence type="ECO:0000256" key="2">
    <source>
        <dbReference type="ARBA" id="ARBA00007776"/>
    </source>
</evidence>
<dbReference type="NCBIfam" id="TIGR03426">
    <property type="entry name" value="shape_MreD"/>
    <property type="match status" value="1"/>
</dbReference>
<evidence type="ECO:0000256" key="5">
    <source>
        <dbReference type="ARBA" id="ARBA00022960"/>
    </source>
</evidence>
<gene>
    <name evidence="9" type="ORF">JOC48_002531</name>
</gene>
<dbReference type="Pfam" id="PF04093">
    <property type="entry name" value="MreD"/>
    <property type="match status" value="1"/>
</dbReference>
<feature type="transmembrane region" description="Helical" evidence="8">
    <location>
        <begin position="59"/>
        <end position="92"/>
    </location>
</feature>
<sequence>MHRFYLPFFLLLTIVIEGVAYDFLPRSLVAGNWMIIPHWLFVFLIMITIFFDFEDTYYSVLYAIIFGLIVDIVYTNVIGVYMFIYAIVIYFIHGIRKVLHTNVFVALLSCIIGVGLADLGIYIIYYFIGINDVLWNNYIIYRLAPTVIANVLFFLVIYPFIKRKLIRWSSQQFDIKK</sequence>
<feature type="transmembrane region" description="Helical" evidence="8">
    <location>
        <begin position="6"/>
        <end position="24"/>
    </location>
</feature>
<keyword evidence="3" id="KW-1003">Cell membrane</keyword>
<accession>A0ABS2N1M2</accession>